<name>T0HF53_9SPHN</name>
<dbReference type="Proteomes" id="UP000015524">
    <property type="component" value="Unassembled WGS sequence"/>
</dbReference>
<evidence type="ECO:0000256" key="1">
    <source>
        <dbReference type="SAM" id="Phobius"/>
    </source>
</evidence>
<evidence type="ECO:0000313" key="2">
    <source>
        <dbReference type="EMBL" id="EQA98029.1"/>
    </source>
</evidence>
<keyword evidence="1" id="KW-1133">Transmembrane helix</keyword>
<dbReference type="EMBL" id="ATIB01000085">
    <property type="protein sequence ID" value="EQA98029.1"/>
    <property type="molecule type" value="Genomic_DNA"/>
</dbReference>
<protein>
    <submittedName>
        <fullName evidence="2">Uncharacterized protein</fullName>
    </submittedName>
</protein>
<keyword evidence="3" id="KW-1185">Reference proteome</keyword>
<comment type="caution">
    <text evidence="2">The sequence shown here is derived from an EMBL/GenBank/DDBJ whole genome shotgun (WGS) entry which is preliminary data.</text>
</comment>
<sequence>MLNLIFFLGVVGVYSVFLACTRRPRLGWVISAAIAVALMTALILMGYAH</sequence>
<dbReference type="PATRIC" id="fig|1114964.3.peg.3930"/>
<keyword evidence="1" id="KW-0472">Membrane</keyword>
<feature type="transmembrane region" description="Helical" evidence="1">
    <location>
        <begin position="28"/>
        <end position="48"/>
    </location>
</feature>
<dbReference type="AlphaFoldDB" id="T0HF53"/>
<proteinExistence type="predicted"/>
<organism evidence="2 3">
    <name type="scientific">Sphingobium baderi LL03</name>
    <dbReference type="NCBI Taxonomy" id="1114964"/>
    <lineage>
        <taxon>Bacteria</taxon>
        <taxon>Pseudomonadati</taxon>
        <taxon>Pseudomonadota</taxon>
        <taxon>Alphaproteobacteria</taxon>
        <taxon>Sphingomonadales</taxon>
        <taxon>Sphingomonadaceae</taxon>
        <taxon>Sphingobium</taxon>
    </lineage>
</organism>
<evidence type="ECO:0000313" key="3">
    <source>
        <dbReference type="Proteomes" id="UP000015524"/>
    </source>
</evidence>
<accession>T0HF53</accession>
<keyword evidence="1" id="KW-0812">Transmembrane</keyword>
<reference evidence="2 3" key="1">
    <citation type="journal article" date="2013" name="Genome Announc.">
        <title>Draft Genome Sequence of a Hexachlorocyclohexane-Degrading Bacterium, Sphingobium baderi Strain LL03T.</title>
        <authorList>
            <person name="Kaur J."/>
            <person name="Verma H."/>
            <person name="Tripathi C."/>
            <person name="Khurana J.P."/>
            <person name="Lal R."/>
        </authorList>
    </citation>
    <scope>NUCLEOTIDE SEQUENCE [LARGE SCALE GENOMIC DNA]</scope>
    <source>
        <strain evidence="2 3">LL03</strain>
    </source>
</reference>
<gene>
    <name evidence="2" type="ORF">L485_20000</name>
</gene>